<dbReference type="GO" id="GO:0006400">
    <property type="term" value="P:tRNA modification"/>
    <property type="evidence" value="ECO:0007669"/>
    <property type="project" value="TreeGrafter"/>
</dbReference>
<name>A0A6A5Y249_9PLEO</name>
<evidence type="ECO:0000256" key="1">
    <source>
        <dbReference type="ARBA" id="ARBA00022801"/>
    </source>
</evidence>
<evidence type="ECO:0000256" key="6">
    <source>
        <dbReference type="RuleBase" id="RU365002"/>
    </source>
</evidence>
<evidence type="ECO:0000313" key="7">
    <source>
        <dbReference type="EMBL" id="KAF2018644.1"/>
    </source>
</evidence>
<comment type="similarity">
    <text evidence="2 6">Belongs to the QNG1 protein family.</text>
</comment>
<reference evidence="7" key="1">
    <citation type="journal article" date="2020" name="Stud. Mycol.">
        <title>101 Dothideomycetes genomes: a test case for predicting lifestyles and emergence of pathogens.</title>
        <authorList>
            <person name="Haridas S."/>
            <person name="Albert R."/>
            <person name="Binder M."/>
            <person name="Bloem J."/>
            <person name="Labutti K."/>
            <person name="Salamov A."/>
            <person name="Andreopoulos B."/>
            <person name="Baker S."/>
            <person name="Barry K."/>
            <person name="Bills G."/>
            <person name="Bluhm B."/>
            <person name="Cannon C."/>
            <person name="Castanera R."/>
            <person name="Culley D."/>
            <person name="Daum C."/>
            <person name="Ezra D."/>
            <person name="Gonzalez J."/>
            <person name="Henrissat B."/>
            <person name="Kuo A."/>
            <person name="Liang C."/>
            <person name="Lipzen A."/>
            <person name="Lutzoni F."/>
            <person name="Magnuson J."/>
            <person name="Mondo S."/>
            <person name="Nolan M."/>
            <person name="Ohm R."/>
            <person name="Pangilinan J."/>
            <person name="Park H.-J."/>
            <person name="Ramirez L."/>
            <person name="Alfaro M."/>
            <person name="Sun H."/>
            <person name="Tritt A."/>
            <person name="Yoshinaga Y."/>
            <person name="Zwiers L.-H."/>
            <person name="Turgeon B."/>
            <person name="Goodwin S."/>
            <person name="Spatafora J."/>
            <person name="Crous P."/>
            <person name="Grigoriev I."/>
        </authorList>
    </citation>
    <scope>NUCLEOTIDE SEQUENCE</scope>
    <source>
        <strain evidence="7">CBS 175.79</strain>
    </source>
</reference>
<comment type="function">
    <text evidence="6">Catalyzes the hydrolysis of queuosine 5'-phosphate, releasing the nucleobase queuine (q). Is required for salvage of queuine from exogenous queuosine (Q) that is imported and then converted to queuosine 5'-phosphate intracellularly.</text>
</comment>
<dbReference type="InterPro" id="IPR019438">
    <property type="entry name" value="Q_salvage"/>
</dbReference>
<protein>
    <recommendedName>
        <fullName evidence="3 6">Queuosine 5'-phosphate N-glycosylase/hydrolase</fullName>
        <ecNumber evidence="6">3.2.2.-</ecNumber>
    </recommendedName>
    <alternativeName>
        <fullName evidence="4 6">Queuosine-nucleotide N-glycosylase/hydrolase</fullName>
    </alternativeName>
</protein>
<gene>
    <name evidence="7" type="ORF">BU24DRAFT_430816</name>
</gene>
<evidence type="ECO:0000256" key="3">
    <source>
        <dbReference type="ARBA" id="ARBA00035306"/>
    </source>
</evidence>
<evidence type="ECO:0000256" key="4">
    <source>
        <dbReference type="ARBA" id="ARBA00035393"/>
    </source>
</evidence>
<evidence type="ECO:0000313" key="8">
    <source>
        <dbReference type="Proteomes" id="UP000799778"/>
    </source>
</evidence>
<evidence type="ECO:0000256" key="2">
    <source>
        <dbReference type="ARBA" id="ARBA00035119"/>
    </source>
</evidence>
<dbReference type="EC" id="3.2.2.-" evidence="6"/>
<dbReference type="Pfam" id="PF10343">
    <property type="entry name" value="Q_salvage"/>
    <property type="match status" value="1"/>
</dbReference>
<accession>A0A6A5Y249</accession>
<keyword evidence="1 6" id="KW-0378">Hydrolase</keyword>
<dbReference type="Proteomes" id="UP000799778">
    <property type="component" value="Unassembled WGS sequence"/>
</dbReference>
<dbReference type="PANTHER" id="PTHR21314:SF0">
    <property type="entry name" value="QUEUOSINE 5'-PHOSPHATE N-GLYCOSYLASE_HYDROLASE"/>
    <property type="match status" value="1"/>
</dbReference>
<dbReference type="GO" id="GO:0016787">
    <property type="term" value="F:hydrolase activity"/>
    <property type="evidence" value="ECO:0007669"/>
    <property type="project" value="UniProtKB-KW"/>
</dbReference>
<keyword evidence="8" id="KW-1185">Reference proteome</keyword>
<evidence type="ECO:0000256" key="5">
    <source>
        <dbReference type="ARBA" id="ARBA00048204"/>
    </source>
</evidence>
<organism evidence="7 8">
    <name type="scientific">Aaosphaeria arxii CBS 175.79</name>
    <dbReference type="NCBI Taxonomy" id="1450172"/>
    <lineage>
        <taxon>Eukaryota</taxon>
        <taxon>Fungi</taxon>
        <taxon>Dikarya</taxon>
        <taxon>Ascomycota</taxon>
        <taxon>Pezizomycotina</taxon>
        <taxon>Dothideomycetes</taxon>
        <taxon>Pleosporomycetidae</taxon>
        <taxon>Pleosporales</taxon>
        <taxon>Pleosporales incertae sedis</taxon>
        <taxon>Aaosphaeria</taxon>
    </lineage>
</organism>
<sequence>MSDDEVDHELLDLLRKSLGMGPADPAAPPETKVLENAEFIYNNSVDVALDMRHSKIAAIEIQKQMRERGYSTKTWSEHPLHPKAKDENTVNFIFTMDLLNFSFWSEKSEEERFSVSYQDKKWTGYWSLVAALQRALEEDIPITTPSFWANEEECTDDVLKHVFRSETEDEIPLFEERARCLREAGQVLEEEFDSSVVTLIEDSKNSAAGLVNLLAERFVCFNDQGKFDGKKVRFLKRAQIFVADLWAAFDGEGYGSFNDIDKITMFADYRVPQMLHSLGCMSFCPPLEGRIRRLEPIETGHAWELQIRGCSIWAVELLRREILKLDPEMEVNAILIDFFLYDLAKEREKAGEEAIPHHRTRSIWY</sequence>
<dbReference type="RefSeq" id="XP_033386983.1">
    <property type="nucleotide sequence ID" value="XM_033529833.1"/>
</dbReference>
<dbReference type="AlphaFoldDB" id="A0A6A5Y249"/>
<dbReference type="PANTHER" id="PTHR21314">
    <property type="entry name" value="QUEUOSINE 5'-PHOSPHATE N-GLYCOSYLASE_HYDROLASE-RELATED"/>
    <property type="match status" value="1"/>
</dbReference>
<comment type="catalytic activity">
    <reaction evidence="5 6">
        <text>queuosine 5'-phosphate + H2O = queuine + D-ribose 5-phosphate</text>
        <dbReference type="Rhea" id="RHEA:75387"/>
        <dbReference type="ChEBI" id="CHEBI:15377"/>
        <dbReference type="ChEBI" id="CHEBI:17433"/>
        <dbReference type="ChEBI" id="CHEBI:78346"/>
        <dbReference type="ChEBI" id="CHEBI:194371"/>
    </reaction>
    <physiologicalReaction direction="left-to-right" evidence="5 6">
        <dbReference type="Rhea" id="RHEA:75388"/>
    </physiologicalReaction>
</comment>
<dbReference type="EMBL" id="ML978067">
    <property type="protein sequence ID" value="KAF2018644.1"/>
    <property type="molecule type" value="Genomic_DNA"/>
</dbReference>
<proteinExistence type="inferred from homology"/>
<dbReference type="GeneID" id="54287230"/>
<dbReference type="OrthoDB" id="416777at2759"/>